<evidence type="ECO:0000256" key="1">
    <source>
        <dbReference type="PIRNR" id="PIRNR037226"/>
    </source>
</evidence>
<dbReference type="OrthoDB" id="6119954at2759"/>
<evidence type="ECO:0000313" key="3">
    <source>
        <dbReference type="EMBL" id="LAA07061.1"/>
    </source>
</evidence>
<protein>
    <recommendedName>
        <fullName evidence="1">Peptidase M20 domain-containing protein 2</fullName>
    </recommendedName>
</protein>
<organism evidence="3">
    <name type="scientific">Parasteatoda tepidariorum</name>
    <name type="common">Common house spider</name>
    <name type="synonym">Achaearanea tepidariorum</name>
    <dbReference type="NCBI Taxonomy" id="114398"/>
    <lineage>
        <taxon>Eukaryota</taxon>
        <taxon>Metazoa</taxon>
        <taxon>Ecdysozoa</taxon>
        <taxon>Arthropoda</taxon>
        <taxon>Chelicerata</taxon>
        <taxon>Arachnida</taxon>
        <taxon>Araneae</taxon>
        <taxon>Araneomorphae</taxon>
        <taxon>Entelegynae</taxon>
        <taxon>Araneoidea</taxon>
        <taxon>Theridiidae</taxon>
        <taxon>Parasteatoda</taxon>
    </lineage>
</organism>
<dbReference type="GO" id="GO:0016805">
    <property type="term" value="F:dipeptidase activity"/>
    <property type="evidence" value="ECO:0007669"/>
    <property type="project" value="InterPro"/>
</dbReference>
<dbReference type="FunFam" id="3.30.70.360:FF:000004">
    <property type="entry name" value="Peptidase M20 domain-containing protein 2"/>
    <property type="match status" value="1"/>
</dbReference>
<dbReference type="InterPro" id="IPR017439">
    <property type="entry name" value="Amidohydrolase"/>
</dbReference>
<dbReference type="Pfam" id="PF01546">
    <property type="entry name" value="Peptidase_M20"/>
    <property type="match status" value="1"/>
</dbReference>
<dbReference type="Gene3D" id="3.40.630.10">
    <property type="entry name" value="Zn peptidases"/>
    <property type="match status" value="1"/>
</dbReference>
<dbReference type="InterPro" id="IPR052030">
    <property type="entry name" value="Peptidase_M20/M20A_hydrolases"/>
</dbReference>
<evidence type="ECO:0000259" key="2">
    <source>
        <dbReference type="Pfam" id="PF07687"/>
    </source>
</evidence>
<reference evidence="3" key="1">
    <citation type="journal article" date="2016" name="Mol. Ecol. Resour.">
        <title>Evaluation of the impact of RNA preservation methods of spiders for de novo transcriptome assembly.</title>
        <authorList>
            <person name="Kono N."/>
            <person name="Nakamura H."/>
            <person name="Ito Y."/>
            <person name="Tomita M."/>
            <person name="Arakawa K."/>
        </authorList>
    </citation>
    <scope>NUCLEOTIDE SEQUENCE</scope>
    <source>
        <tissue evidence="3">Whole body</tissue>
    </source>
</reference>
<dbReference type="AlphaFoldDB" id="A0A2L2YFZ9"/>
<dbReference type="InterPro" id="IPR017144">
    <property type="entry name" value="Xaa-Arg_dipeptidase"/>
</dbReference>
<dbReference type="InterPro" id="IPR011650">
    <property type="entry name" value="Peptidase_M20_dimer"/>
</dbReference>
<dbReference type="PANTHER" id="PTHR30575">
    <property type="entry name" value="PEPTIDASE M20"/>
    <property type="match status" value="1"/>
</dbReference>
<dbReference type="NCBIfam" id="TIGR01891">
    <property type="entry name" value="amidohydrolases"/>
    <property type="match status" value="1"/>
</dbReference>
<dbReference type="CDD" id="cd05672">
    <property type="entry name" value="M20_ACY1L2-like"/>
    <property type="match status" value="1"/>
</dbReference>
<dbReference type="InterPro" id="IPR002933">
    <property type="entry name" value="Peptidase_M20"/>
</dbReference>
<feature type="domain" description="Peptidase M20 dimerisation" evidence="2">
    <location>
        <begin position="173"/>
        <end position="261"/>
    </location>
</feature>
<name>A0A2L2YFZ9_PARTP</name>
<dbReference type="Gene3D" id="3.30.70.360">
    <property type="match status" value="1"/>
</dbReference>
<sequence>MSENDSKIVRSVIDREELFLNSISQNIWKNPELKFEEVYAHNLLTDALIKYGFEVHKNYLLQTAFRAEFSSGDGPSIAVILEYDALPGIGHACGHNLIAEAGLAAAISIKEAMENDSKIKGKVVVLGTPAEESGGGKVKLIKLGAFKNVDAAMMVHPLKADWFNPINLSRLAVSVDFRGKESHASAFPWEGINALDAAVNLYQNLGLLRQQMKPTCRLHAIITKGGTAPNIIPAESRVEIYCRAQSIKDLQVLREKVEKCIVGAAISAGCSYKANFDEDNMYYDLVTNNTMCRLFEKNLGSKSPTDPAKLGILPVGSTDMGNVSHVVPSIHPFYNIYTEASNHTEEFTNAAGAPRAQPSTLNAAKAMAMTALSLMRNPEKMAQAKEEFKIAMLIKNSS</sequence>
<proteinExistence type="evidence at transcript level"/>
<dbReference type="SUPFAM" id="SSF55031">
    <property type="entry name" value="Bacterial exopeptidase dimerisation domain"/>
    <property type="match status" value="1"/>
</dbReference>
<comment type="similarity">
    <text evidence="1">Belongs to the peptidase M20A family.</text>
</comment>
<dbReference type="EMBL" id="IAAA01022509">
    <property type="protein sequence ID" value="LAA07061.1"/>
    <property type="molecule type" value="mRNA"/>
</dbReference>
<dbReference type="SUPFAM" id="SSF53187">
    <property type="entry name" value="Zn-dependent exopeptidases"/>
    <property type="match status" value="1"/>
</dbReference>
<dbReference type="PIRSF" id="PIRSF037226">
    <property type="entry name" value="Amidohydrolase_ACY1L2_prd"/>
    <property type="match status" value="1"/>
</dbReference>
<dbReference type="InterPro" id="IPR036264">
    <property type="entry name" value="Bact_exopeptidase_dim_dom"/>
</dbReference>
<accession>A0A2L2YFZ9</accession>
<dbReference type="Pfam" id="PF07687">
    <property type="entry name" value="M20_dimer"/>
    <property type="match status" value="1"/>
</dbReference>
<dbReference type="PANTHER" id="PTHR30575:SF0">
    <property type="entry name" value="XAA-ARG DIPEPTIDASE"/>
    <property type="match status" value="1"/>
</dbReference>